<protein>
    <submittedName>
        <fullName evidence="3">DUF4834 family protein</fullName>
    </submittedName>
</protein>
<feature type="compositionally biased region" description="Basic and acidic residues" evidence="1">
    <location>
        <begin position="65"/>
        <end position="82"/>
    </location>
</feature>
<reference evidence="4" key="1">
    <citation type="journal article" date="2019" name="Int. J. Syst. Evol. Microbiol.">
        <title>The Global Catalogue of Microorganisms (GCM) 10K type strain sequencing project: providing services to taxonomists for standard genome sequencing and annotation.</title>
        <authorList>
            <consortium name="The Broad Institute Genomics Platform"/>
            <consortium name="The Broad Institute Genome Sequencing Center for Infectious Disease"/>
            <person name="Wu L."/>
            <person name="Ma J."/>
        </authorList>
    </citation>
    <scope>NUCLEOTIDE SEQUENCE [LARGE SCALE GENOMIC DNA]</scope>
    <source>
        <strain evidence="4">KCTC 42866</strain>
    </source>
</reference>
<evidence type="ECO:0000313" key="3">
    <source>
        <dbReference type="EMBL" id="MFD2584145.1"/>
    </source>
</evidence>
<proteinExistence type="predicted"/>
<keyword evidence="2" id="KW-0472">Membrane</keyword>
<keyword evidence="4" id="KW-1185">Reference proteome</keyword>
<keyword evidence="2" id="KW-1133">Transmembrane helix</keyword>
<keyword evidence="2" id="KW-0812">Transmembrane</keyword>
<accession>A0ABW5MP32</accession>
<comment type="caution">
    <text evidence="3">The sequence shown here is derived from an EMBL/GenBank/DDBJ whole genome shotgun (WGS) entry which is preliminary data.</text>
</comment>
<dbReference type="Pfam" id="PF16118">
    <property type="entry name" value="DUF4834"/>
    <property type="match status" value="1"/>
</dbReference>
<dbReference type="RefSeq" id="WP_379080859.1">
    <property type="nucleotide sequence ID" value="NZ_JBHULL010000014.1"/>
</dbReference>
<dbReference type="Proteomes" id="UP001597461">
    <property type="component" value="Unassembled WGS sequence"/>
</dbReference>
<dbReference type="EMBL" id="JBHULL010000014">
    <property type="protein sequence ID" value="MFD2584145.1"/>
    <property type="molecule type" value="Genomic_DNA"/>
</dbReference>
<sequence>MALLRFIFIAILVLWVIRMLIRLILPMLFNNLASKMQSQATGQQQQRRPRPEGSISIDYMPPRPDQSKTDKLGDFVDYEEIK</sequence>
<dbReference type="InterPro" id="IPR032272">
    <property type="entry name" value="DUF4834"/>
</dbReference>
<evidence type="ECO:0000256" key="2">
    <source>
        <dbReference type="SAM" id="Phobius"/>
    </source>
</evidence>
<organism evidence="3 4">
    <name type="scientific">Pedobacter vanadiisoli</name>
    <dbReference type="NCBI Taxonomy" id="1761975"/>
    <lineage>
        <taxon>Bacteria</taxon>
        <taxon>Pseudomonadati</taxon>
        <taxon>Bacteroidota</taxon>
        <taxon>Sphingobacteriia</taxon>
        <taxon>Sphingobacteriales</taxon>
        <taxon>Sphingobacteriaceae</taxon>
        <taxon>Pedobacter</taxon>
    </lineage>
</organism>
<feature type="region of interest" description="Disordered" evidence="1">
    <location>
        <begin position="38"/>
        <end position="82"/>
    </location>
</feature>
<name>A0ABW5MP32_9SPHI</name>
<evidence type="ECO:0000313" key="4">
    <source>
        <dbReference type="Proteomes" id="UP001597461"/>
    </source>
</evidence>
<evidence type="ECO:0000256" key="1">
    <source>
        <dbReference type="SAM" id="MobiDB-lite"/>
    </source>
</evidence>
<feature type="transmembrane region" description="Helical" evidence="2">
    <location>
        <begin position="6"/>
        <end position="29"/>
    </location>
</feature>
<gene>
    <name evidence="3" type="ORF">ACFSR6_16700</name>
</gene>